<proteinExistence type="predicted"/>
<gene>
    <name evidence="1" type="ORF">CTI12_AA114390</name>
</gene>
<evidence type="ECO:0000313" key="2">
    <source>
        <dbReference type="Proteomes" id="UP000245207"/>
    </source>
</evidence>
<protein>
    <submittedName>
        <fullName evidence="1">Uncharacterized protein</fullName>
    </submittedName>
</protein>
<dbReference type="Proteomes" id="UP000245207">
    <property type="component" value="Unassembled WGS sequence"/>
</dbReference>
<keyword evidence="2" id="KW-1185">Reference proteome</keyword>
<dbReference type="EMBL" id="PKPP01000754">
    <property type="protein sequence ID" value="PWA89057.1"/>
    <property type="molecule type" value="Genomic_DNA"/>
</dbReference>
<organism evidence="1 2">
    <name type="scientific">Artemisia annua</name>
    <name type="common">Sweet wormwood</name>
    <dbReference type="NCBI Taxonomy" id="35608"/>
    <lineage>
        <taxon>Eukaryota</taxon>
        <taxon>Viridiplantae</taxon>
        <taxon>Streptophyta</taxon>
        <taxon>Embryophyta</taxon>
        <taxon>Tracheophyta</taxon>
        <taxon>Spermatophyta</taxon>
        <taxon>Magnoliopsida</taxon>
        <taxon>eudicotyledons</taxon>
        <taxon>Gunneridae</taxon>
        <taxon>Pentapetalae</taxon>
        <taxon>asterids</taxon>
        <taxon>campanulids</taxon>
        <taxon>Asterales</taxon>
        <taxon>Asteraceae</taxon>
        <taxon>Asteroideae</taxon>
        <taxon>Anthemideae</taxon>
        <taxon>Artemisiinae</taxon>
        <taxon>Artemisia</taxon>
    </lineage>
</organism>
<dbReference type="AlphaFoldDB" id="A0A2U1PTL7"/>
<reference evidence="1 2" key="1">
    <citation type="journal article" date="2018" name="Mol. Plant">
        <title>The genome of Artemisia annua provides insight into the evolution of Asteraceae family and artemisinin biosynthesis.</title>
        <authorList>
            <person name="Shen Q."/>
            <person name="Zhang L."/>
            <person name="Liao Z."/>
            <person name="Wang S."/>
            <person name="Yan T."/>
            <person name="Shi P."/>
            <person name="Liu M."/>
            <person name="Fu X."/>
            <person name="Pan Q."/>
            <person name="Wang Y."/>
            <person name="Lv Z."/>
            <person name="Lu X."/>
            <person name="Zhang F."/>
            <person name="Jiang W."/>
            <person name="Ma Y."/>
            <person name="Chen M."/>
            <person name="Hao X."/>
            <person name="Li L."/>
            <person name="Tang Y."/>
            <person name="Lv G."/>
            <person name="Zhou Y."/>
            <person name="Sun X."/>
            <person name="Brodelius P.E."/>
            <person name="Rose J.K.C."/>
            <person name="Tang K."/>
        </authorList>
    </citation>
    <scope>NUCLEOTIDE SEQUENCE [LARGE SCALE GENOMIC DNA]</scope>
    <source>
        <strain evidence="2">cv. Huhao1</strain>
        <tissue evidence="1">Leaf</tissue>
    </source>
</reference>
<name>A0A2U1PTL7_ARTAN</name>
<accession>A0A2U1PTL7</accession>
<evidence type="ECO:0000313" key="1">
    <source>
        <dbReference type="EMBL" id="PWA89057.1"/>
    </source>
</evidence>
<sequence>MAGRFPKCQKTAKKIGNRKIYKVLEEIFFREKKAYECDEREYNERIEEVEARVSFRRGIITELEKYGFDDVVDEPLAVLKAAVEDDLGEIARLSQMSHLATLRAAEKSRVMKKMRIVA</sequence>
<comment type="caution">
    <text evidence="1">The sequence shown here is derived from an EMBL/GenBank/DDBJ whole genome shotgun (WGS) entry which is preliminary data.</text>
</comment>